<evidence type="ECO:0000313" key="3">
    <source>
        <dbReference type="Proteomes" id="UP001209540"/>
    </source>
</evidence>
<evidence type="ECO:0000313" key="2">
    <source>
        <dbReference type="EMBL" id="KAI9266726.1"/>
    </source>
</evidence>
<reference evidence="2" key="1">
    <citation type="journal article" date="2022" name="IScience">
        <title>Evolution of zygomycete secretomes and the origins of terrestrial fungal ecologies.</title>
        <authorList>
            <person name="Chang Y."/>
            <person name="Wang Y."/>
            <person name="Mondo S."/>
            <person name="Ahrendt S."/>
            <person name="Andreopoulos W."/>
            <person name="Barry K."/>
            <person name="Beard J."/>
            <person name="Benny G.L."/>
            <person name="Blankenship S."/>
            <person name="Bonito G."/>
            <person name="Cuomo C."/>
            <person name="Desiro A."/>
            <person name="Gervers K.A."/>
            <person name="Hundley H."/>
            <person name="Kuo A."/>
            <person name="LaButti K."/>
            <person name="Lang B.F."/>
            <person name="Lipzen A."/>
            <person name="O'Donnell K."/>
            <person name="Pangilinan J."/>
            <person name="Reynolds N."/>
            <person name="Sandor L."/>
            <person name="Smith M.E."/>
            <person name="Tsang A."/>
            <person name="Grigoriev I.V."/>
            <person name="Stajich J.E."/>
            <person name="Spatafora J.W."/>
        </authorList>
    </citation>
    <scope>NUCLEOTIDE SEQUENCE</scope>
    <source>
        <strain evidence="2">RSA 2281</strain>
    </source>
</reference>
<feature type="region of interest" description="Disordered" evidence="1">
    <location>
        <begin position="1"/>
        <end position="20"/>
    </location>
</feature>
<sequence length="575" mass="65614">MNRRSLSMGSTTMRWDNDSPYVQNQSKIRVSQSTSALSVLVPFRRRHRKKSISTDISTTCSLPSSNQLQEQQQPQLQPQPQHDSRHRHWKRKGFPWSSAFSFRSNHSDDKTSDNSSNCTGPKKSRKKKALKEVYTHHSKSSNNTWSTSSPETTSPITENLPSSPAQFSERSNPWSSSELSFRSASSSWSSVTRSSLDGESEPFQHSNNRFNFQKTGNSLSRLKDQYTVQSDIKALCEALNSIDQVRSTPNLDSDDSISFNKQRRRRSLSAPSSVFNISKGDNEVGNDFVYEYYCGKLGPKIGLDYANELDYQQRKHFLSKRIWGNIYQARLRDPKLIVNWMCGCGHWEIEMAKEFPNAKIIGLEYKSIPVSDQGNIKYRRLEVKPSCVGVHGLEKFEENSVDFLVLREIWIIGTHGEQWARVLNQAFKIIKPGGWLEIYDNDRPISSGGPATDKLEQWLTNTKEKFGINPRRVEHIGDVLTAGGFVNINSQAVELPVGEWASTPLLKETGYWIKDLRRRRFKLRAPGIKYANHITENQFKQTLKKALDDCEIYRAHITSVCVDAQKPPLEPLSSK</sequence>
<feature type="compositionally biased region" description="Polar residues" evidence="1">
    <location>
        <begin position="203"/>
        <end position="214"/>
    </location>
</feature>
<keyword evidence="3" id="KW-1185">Reference proteome</keyword>
<dbReference type="EMBL" id="JAIXMP010000010">
    <property type="protein sequence ID" value="KAI9266726.1"/>
    <property type="molecule type" value="Genomic_DNA"/>
</dbReference>
<evidence type="ECO:0000256" key="1">
    <source>
        <dbReference type="SAM" id="MobiDB-lite"/>
    </source>
</evidence>
<feature type="compositionally biased region" description="Low complexity" evidence="1">
    <location>
        <begin position="140"/>
        <end position="158"/>
    </location>
</feature>
<dbReference type="InterPro" id="IPR029063">
    <property type="entry name" value="SAM-dependent_MTases_sf"/>
</dbReference>
<dbReference type="Proteomes" id="UP001209540">
    <property type="component" value="Unassembled WGS sequence"/>
</dbReference>
<dbReference type="AlphaFoldDB" id="A0AAD5K2R9"/>
<proteinExistence type="predicted"/>
<gene>
    <name evidence="2" type="ORF">BDA99DRAFT_571073</name>
</gene>
<feature type="compositionally biased region" description="Basic residues" evidence="1">
    <location>
        <begin position="84"/>
        <end position="93"/>
    </location>
</feature>
<organism evidence="2 3">
    <name type="scientific">Phascolomyces articulosus</name>
    <dbReference type="NCBI Taxonomy" id="60185"/>
    <lineage>
        <taxon>Eukaryota</taxon>
        <taxon>Fungi</taxon>
        <taxon>Fungi incertae sedis</taxon>
        <taxon>Mucoromycota</taxon>
        <taxon>Mucoromycotina</taxon>
        <taxon>Mucoromycetes</taxon>
        <taxon>Mucorales</taxon>
        <taxon>Lichtheimiaceae</taxon>
        <taxon>Phascolomyces</taxon>
    </lineage>
</organism>
<feature type="region of interest" description="Disordered" evidence="1">
    <location>
        <begin position="47"/>
        <end position="178"/>
    </location>
</feature>
<feature type="region of interest" description="Disordered" evidence="1">
    <location>
        <begin position="191"/>
        <end position="214"/>
    </location>
</feature>
<evidence type="ECO:0008006" key="4">
    <source>
        <dbReference type="Google" id="ProtNLM"/>
    </source>
</evidence>
<name>A0AAD5K2R9_9FUNG</name>
<feature type="compositionally biased region" description="Polar residues" evidence="1">
    <location>
        <begin position="159"/>
        <end position="174"/>
    </location>
</feature>
<protein>
    <recommendedName>
        <fullName evidence="4">Methyltransferase domain-containing protein</fullName>
    </recommendedName>
</protein>
<dbReference type="Gene3D" id="3.40.50.150">
    <property type="entry name" value="Vaccinia Virus protein VP39"/>
    <property type="match status" value="1"/>
</dbReference>
<dbReference type="CDD" id="cd02440">
    <property type="entry name" value="AdoMet_MTases"/>
    <property type="match status" value="1"/>
</dbReference>
<comment type="caution">
    <text evidence="2">The sequence shown here is derived from an EMBL/GenBank/DDBJ whole genome shotgun (WGS) entry which is preliminary data.</text>
</comment>
<dbReference type="SUPFAM" id="SSF53335">
    <property type="entry name" value="S-adenosyl-L-methionine-dependent methyltransferases"/>
    <property type="match status" value="1"/>
</dbReference>
<accession>A0AAD5K2R9</accession>
<feature type="compositionally biased region" description="Low complexity" evidence="1">
    <location>
        <begin position="61"/>
        <end position="81"/>
    </location>
</feature>
<reference evidence="2" key="2">
    <citation type="submission" date="2023-02" db="EMBL/GenBank/DDBJ databases">
        <authorList>
            <consortium name="DOE Joint Genome Institute"/>
            <person name="Mondo S.J."/>
            <person name="Chang Y."/>
            <person name="Wang Y."/>
            <person name="Ahrendt S."/>
            <person name="Andreopoulos W."/>
            <person name="Barry K."/>
            <person name="Beard J."/>
            <person name="Benny G.L."/>
            <person name="Blankenship S."/>
            <person name="Bonito G."/>
            <person name="Cuomo C."/>
            <person name="Desiro A."/>
            <person name="Gervers K.A."/>
            <person name="Hundley H."/>
            <person name="Kuo A."/>
            <person name="LaButti K."/>
            <person name="Lang B.F."/>
            <person name="Lipzen A."/>
            <person name="O'Donnell K."/>
            <person name="Pangilinan J."/>
            <person name="Reynolds N."/>
            <person name="Sandor L."/>
            <person name="Smith M.W."/>
            <person name="Tsang A."/>
            <person name="Grigoriev I.V."/>
            <person name="Stajich J.E."/>
            <person name="Spatafora J.W."/>
        </authorList>
    </citation>
    <scope>NUCLEOTIDE SEQUENCE</scope>
    <source>
        <strain evidence="2">RSA 2281</strain>
    </source>
</reference>